<keyword evidence="2" id="KW-1185">Reference proteome</keyword>
<protein>
    <recommendedName>
        <fullName evidence="3">Lipoprotein</fullName>
    </recommendedName>
</protein>
<accession>A0ABT3HXJ3</accession>
<comment type="caution">
    <text evidence="1">The sequence shown here is derived from an EMBL/GenBank/DDBJ whole genome shotgun (WGS) entry which is preliminary data.</text>
</comment>
<evidence type="ECO:0000313" key="2">
    <source>
        <dbReference type="Proteomes" id="UP001163731"/>
    </source>
</evidence>
<evidence type="ECO:0008006" key="3">
    <source>
        <dbReference type="Google" id="ProtNLM"/>
    </source>
</evidence>
<dbReference type="RefSeq" id="WP_264749726.1">
    <property type="nucleotide sequence ID" value="NZ_JAPDHW010000005.1"/>
</dbReference>
<gene>
    <name evidence="1" type="ORF">OMO38_08225</name>
</gene>
<dbReference type="EMBL" id="JAPDHW010000005">
    <property type="protein sequence ID" value="MCW3168512.1"/>
    <property type="molecule type" value="Genomic_DNA"/>
</dbReference>
<sequence>MKNLYIIIIFFLSIISLKSCNDYAENNAILLETDKYIVFTKKENIKRVFQKWLKSQQHDISFIQNDKNFYNIIVKKENNNPWDIYKIADSLKQFNHLNYHTAFLLETNQAYIFNKSSHKAEKFTIEKSDSDRKFKVDDTIILHVIDRIY</sequence>
<name>A0ABT3HXJ3_9FLAO</name>
<evidence type="ECO:0000313" key="1">
    <source>
        <dbReference type="EMBL" id="MCW3168512.1"/>
    </source>
</evidence>
<reference evidence="1" key="1">
    <citation type="submission" date="2022-10" db="EMBL/GenBank/DDBJ databases">
        <title>Chryseobacterium babae sp. nov. isolated from the gut of the beetle Oryctes rhinoceros, and Chryseobacterium kimseyorum sp. nov., isolated from a stick insect rearing cage.</title>
        <authorList>
            <person name="Shelomi M."/>
            <person name="Han C.-J."/>
            <person name="Chen W.-M."/>
            <person name="Chen H.-K."/>
            <person name="Liaw S.-J."/>
            <person name="Muhle E."/>
            <person name="Clermont D."/>
        </authorList>
    </citation>
    <scope>NUCLEOTIDE SEQUENCE</scope>
    <source>
        <strain evidence="1">09-1422</strain>
    </source>
</reference>
<organism evidence="1 2">
    <name type="scientific">Chryseobacterium kimseyorum</name>
    <dbReference type="NCBI Taxonomy" id="2984028"/>
    <lineage>
        <taxon>Bacteria</taxon>
        <taxon>Pseudomonadati</taxon>
        <taxon>Bacteroidota</taxon>
        <taxon>Flavobacteriia</taxon>
        <taxon>Flavobacteriales</taxon>
        <taxon>Weeksellaceae</taxon>
        <taxon>Chryseobacterium group</taxon>
        <taxon>Chryseobacterium</taxon>
    </lineage>
</organism>
<proteinExistence type="predicted"/>
<dbReference type="Proteomes" id="UP001163731">
    <property type="component" value="Unassembled WGS sequence"/>
</dbReference>